<feature type="transmembrane region" description="Helical" evidence="1">
    <location>
        <begin position="15"/>
        <end position="33"/>
    </location>
</feature>
<keyword evidence="1" id="KW-1133">Transmembrane helix</keyword>
<proteinExistence type="predicted"/>
<protein>
    <submittedName>
        <fullName evidence="2">Uncharacterized protein</fullName>
    </submittedName>
</protein>
<sequence length="72" mass="7984">MNSMNLYIYTSDDEFPLGAICAGSFFLLLLLRASSFLRPAALIFPNTVVLSGELEVVGVGRNLRWKFSKSLI</sequence>
<reference evidence="2 3" key="1">
    <citation type="submission" date="2018-04" db="EMBL/GenBank/DDBJ databases">
        <authorList>
            <person name="Vogel A."/>
        </authorList>
    </citation>
    <scope>NUCLEOTIDE SEQUENCE [LARGE SCALE GENOMIC DNA]</scope>
</reference>
<gene>
    <name evidence="2" type="ORF">CCAM_LOCUS2656</name>
</gene>
<organism evidence="2 3">
    <name type="scientific">Cuscuta campestris</name>
    <dbReference type="NCBI Taxonomy" id="132261"/>
    <lineage>
        <taxon>Eukaryota</taxon>
        <taxon>Viridiplantae</taxon>
        <taxon>Streptophyta</taxon>
        <taxon>Embryophyta</taxon>
        <taxon>Tracheophyta</taxon>
        <taxon>Spermatophyta</taxon>
        <taxon>Magnoliopsida</taxon>
        <taxon>eudicotyledons</taxon>
        <taxon>Gunneridae</taxon>
        <taxon>Pentapetalae</taxon>
        <taxon>asterids</taxon>
        <taxon>lamiids</taxon>
        <taxon>Solanales</taxon>
        <taxon>Convolvulaceae</taxon>
        <taxon>Cuscuteae</taxon>
        <taxon>Cuscuta</taxon>
        <taxon>Cuscuta subgen. Grammica</taxon>
        <taxon>Cuscuta sect. Cleistogrammica</taxon>
    </lineage>
</organism>
<name>A0A484K5Q2_9ASTE</name>
<keyword evidence="1" id="KW-0472">Membrane</keyword>
<accession>A0A484K5Q2</accession>
<dbReference type="Proteomes" id="UP000595140">
    <property type="component" value="Unassembled WGS sequence"/>
</dbReference>
<dbReference type="AlphaFoldDB" id="A0A484K5Q2"/>
<evidence type="ECO:0000256" key="1">
    <source>
        <dbReference type="SAM" id="Phobius"/>
    </source>
</evidence>
<evidence type="ECO:0000313" key="3">
    <source>
        <dbReference type="Proteomes" id="UP000595140"/>
    </source>
</evidence>
<evidence type="ECO:0000313" key="2">
    <source>
        <dbReference type="EMBL" id="VFQ60880.1"/>
    </source>
</evidence>
<keyword evidence="1" id="KW-0812">Transmembrane</keyword>
<dbReference type="EMBL" id="OOIL02000126">
    <property type="protein sequence ID" value="VFQ60880.1"/>
    <property type="molecule type" value="Genomic_DNA"/>
</dbReference>
<keyword evidence="3" id="KW-1185">Reference proteome</keyword>